<name>A0ABU3Y4N0_9SPHN</name>
<dbReference type="Proteomes" id="UP001273531">
    <property type="component" value="Unassembled WGS sequence"/>
</dbReference>
<reference evidence="1 2" key="1">
    <citation type="submission" date="2023-10" db="EMBL/GenBank/DDBJ databases">
        <title>Sphingomonas sp. HF-S4 16S ribosomal RNA gene Genome sequencing and assembly.</title>
        <authorList>
            <person name="Lee H."/>
        </authorList>
    </citation>
    <scope>NUCLEOTIDE SEQUENCE [LARGE SCALE GENOMIC DNA]</scope>
    <source>
        <strain evidence="1 2">HF-S4</strain>
    </source>
</reference>
<proteinExistence type="predicted"/>
<comment type="caution">
    <text evidence="1">The sequence shown here is derived from an EMBL/GenBank/DDBJ whole genome shotgun (WGS) entry which is preliminary data.</text>
</comment>
<keyword evidence="2" id="KW-1185">Reference proteome</keyword>
<evidence type="ECO:0008006" key="3">
    <source>
        <dbReference type="Google" id="ProtNLM"/>
    </source>
</evidence>
<gene>
    <name evidence="1" type="ORF">RZN05_03615</name>
</gene>
<dbReference type="RefSeq" id="WP_317225256.1">
    <property type="nucleotide sequence ID" value="NZ_JAWJEJ010000001.1"/>
</dbReference>
<protein>
    <recommendedName>
        <fullName evidence="3">Thiopeptide-type bacteriocin biosynthesis domain-containing protein</fullName>
    </recommendedName>
</protein>
<evidence type="ECO:0000313" key="2">
    <source>
        <dbReference type="Proteomes" id="UP001273531"/>
    </source>
</evidence>
<organism evidence="1 2">
    <name type="scientific">Sphingomonas agrestis</name>
    <dbReference type="NCBI Taxonomy" id="3080540"/>
    <lineage>
        <taxon>Bacteria</taxon>
        <taxon>Pseudomonadati</taxon>
        <taxon>Pseudomonadota</taxon>
        <taxon>Alphaproteobacteria</taxon>
        <taxon>Sphingomonadales</taxon>
        <taxon>Sphingomonadaceae</taxon>
        <taxon>Sphingomonas</taxon>
    </lineage>
</organism>
<accession>A0ABU3Y4N0</accession>
<dbReference type="EMBL" id="JAWJEJ010000001">
    <property type="protein sequence ID" value="MDV3456057.1"/>
    <property type="molecule type" value="Genomic_DNA"/>
</dbReference>
<sequence length="352" mass="38166">MFERAIRTAWFEPDASPLVAAACPILLDVRSAMGTRGFLRIHWARGPHLDCVIEEDAADLRDAVHALAAWVERHPSTTPLPSDFAERSQRMADAEQWSGPLEPLLDNNSVALIANERATLWGSEPLWQAAAGFHCEILPDIAALVAVKQRARGTFLIAVARRLAAIGSIAESCEYAFWPTSFSAHARLFLTAHPTMRPSFEEAWNRLRAPAVRAIGEIVSGDAPDLAGWLGAAASLDAWLKVLQAQPGAPIAPIEVNNPLHIQDTLGSAAQVSQHLHAMFDTERLAAVFASPLHHRFRIVVNVAYEALACATITPVERALACYLLSRAVVEDFPAVAAQATERVRVLAGAPI</sequence>
<evidence type="ECO:0000313" key="1">
    <source>
        <dbReference type="EMBL" id="MDV3456057.1"/>
    </source>
</evidence>